<accession>A0A409YYQ5</accession>
<dbReference type="STRING" id="181874.A0A409YYQ5"/>
<dbReference type="CDD" id="cd06466">
    <property type="entry name" value="p23_CS_SGT1_like"/>
    <property type="match status" value="1"/>
</dbReference>
<reference evidence="11 12" key="1">
    <citation type="journal article" date="2018" name="Evol. Lett.">
        <title>Horizontal gene cluster transfer increased hallucinogenic mushroom diversity.</title>
        <authorList>
            <person name="Reynolds H.T."/>
            <person name="Vijayakumar V."/>
            <person name="Gluck-Thaler E."/>
            <person name="Korotkin H.B."/>
            <person name="Matheny P.B."/>
            <person name="Slot J.C."/>
        </authorList>
    </citation>
    <scope>NUCLEOTIDE SEQUENCE [LARGE SCALE GENOMIC DNA]</scope>
    <source>
        <strain evidence="11 12">2629</strain>
    </source>
</reference>
<name>A0A409YYQ5_9AGAR</name>
<evidence type="ECO:0000256" key="7">
    <source>
        <dbReference type="ARBA" id="ARBA00023136"/>
    </source>
</evidence>
<feature type="domain" description="CHORD" evidence="10">
    <location>
        <begin position="287"/>
        <end position="369"/>
    </location>
</feature>
<keyword evidence="12" id="KW-1185">Reference proteome</keyword>
<dbReference type="InterPro" id="IPR023395">
    <property type="entry name" value="MCP_dom_sf"/>
</dbReference>
<keyword evidence="5" id="KW-0862">Zinc</keyword>
<dbReference type="EMBL" id="NHTK01000155">
    <property type="protein sequence ID" value="PPR08088.1"/>
    <property type="molecule type" value="Genomic_DNA"/>
</dbReference>
<dbReference type="Gene3D" id="1.50.40.10">
    <property type="entry name" value="Mitochondrial carrier domain"/>
    <property type="match status" value="1"/>
</dbReference>
<dbReference type="InParanoid" id="A0A409YYQ5"/>
<gene>
    <name evidence="11" type="ORF">CVT24_010549</name>
</gene>
<evidence type="ECO:0000313" key="11">
    <source>
        <dbReference type="EMBL" id="PPR08088.1"/>
    </source>
</evidence>
<dbReference type="PANTHER" id="PTHR46983">
    <property type="entry name" value="CYSTEINE AND HISTIDINE-RICH DOMAIN-CONTAINING PROTEIN 1"/>
    <property type="match status" value="1"/>
</dbReference>
<evidence type="ECO:0000256" key="5">
    <source>
        <dbReference type="ARBA" id="ARBA00022833"/>
    </source>
</evidence>
<dbReference type="InterPro" id="IPR007052">
    <property type="entry name" value="CS_dom"/>
</dbReference>
<keyword evidence="3" id="KW-0479">Metal-binding</keyword>
<dbReference type="PROSITE" id="PS51203">
    <property type="entry name" value="CS"/>
    <property type="match status" value="1"/>
</dbReference>
<feature type="domain" description="CS" evidence="9">
    <location>
        <begin position="383"/>
        <end position="490"/>
    </location>
</feature>
<dbReference type="GO" id="GO:0016020">
    <property type="term" value="C:membrane"/>
    <property type="evidence" value="ECO:0007669"/>
    <property type="project" value="UniProtKB-SubCell"/>
</dbReference>
<sequence length="527" mass="57984">MFVNATLGSVLWGSYSLSNELLEPFLQDTLLNAAVSGGIAGASQAIVAAPAENVRILLEHGFGGHSWSCAWKEVFQVRKQVASADAFPSKLHDVRRLRGWFNEVRQMAGQGWNGWGWGCSKDAVGFASFFVIFEISRRAATHVKRTSHNFIESSSLISESGSGWRQIPPILNGMTLVGGGVFHEGLKSWSCCKDVNKPVLDFEEFMSIQGCTELPNHTSEKPKEVAPPPKATVVQTASSVDESGKETFGVQSVAQAAQTAEKAPVQPSEPTLDVDDLNQAVPPGTQCKRAGCTTTFVDDETNRQGDGEGTVCHFHPLPPIFREGSKVSIFPELLSLAQLIRKQGYLCCKRRVLEFEEFLKIPGCKTGRHCFIPVVNNPLVEEEVNCRIDHYQTPGQVHVSVFAKKVDKERSTVEFRDEEVRMKAKTNSFLLAYMTAKISVQLYLPDKKRFTKTLLLFGPIEPSASSFRILGTKVELTLQKKDGRSWTVLEKTDKNLGNISLTFGVGGRTGTVGGKEFVLDEKNQGRA</sequence>
<protein>
    <recommendedName>
        <fullName evidence="13">CS domain-containing protein</fullName>
    </recommendedName>
</protein>
<evidence type="ECO:0000256" key="3">
    <source>
        <dbReference type="ARBA" id="ARBA00022723"/>
    </source>
</evidence>
<dbReference type="PROSITE" id="PS51401">
    <property type="entry name" value="CHORD"/>
    <property type="match status" value="1"/>
</dbReference>
<evidence type="ECO:0000256" key="6">
    <source>
        <dbReference type="ARBA" id="ARBA00022989"/>
    </source>
</evidence>
<organism evidence="11 12">
    <name type="scientific">Panaeolus cyanescens</name>
    <dbReference type="NCBI Taxonomy" id="181874"/>
    <lineage>
        <taxon>Eukaryota</taxon>
        <taxon>Fungi</taxon>
        <taxon>Dikarya</taxon>
        <taxon>Basidiomycota</taxon>
        <taxon>Agaricomycotina</taxon>
        <taxon>Agaricomycetes</taxon>
        <taxon>Agaricomycetidae</taxon>
        <taxon>Agaricales</taxon>
        <taxon>Agaricineae</taxon>
        <taxon>Galeropsidaceae</taxon>
        <taxon>Panaeolus</taxon>
    </lineage>
</organism>
<evidence type="ECO:0000313" key="12">
    <source>
        <dbReference type="Proteomes" id="UP000284842"/>
    </source>
</evidence>
<dbReference type="SUPFAM" id="SSF49764">
    <property type="entry name" value="HSP20-like chaperones"/>
    <property type="match status" value="1"/>
</dbReference>
<dbReference type="Gene3D" id="4.10.1130.20">
    <property type="match status" value="3"/>
</dbReference>
<comment type="subcellular location">
    <subcellularLocation>
        <location evidence="1">Membrane</location>
    </subcellularLocation>
</comment>
<comment type="caution">
    <text evidence="11">The sequence shown here is derived from an EMBL/GenBank/DDBJ whole genome shotgun (WGS) entry which is preliminary data.</text>
</comment>
<dbReference type="InterPro" id="IPR039790">
    <property type="entry name" value="CHRD1"/>
</dbReference>
<evidence type="ECO:0000256" key="8">
    <source>
        <dbReference type="SAM" id="MobiDB-lite"/>
    </source>
</evidence>
<dbReference type="AlphaFoldDB" id="A0A409YYQ5"/>
<proteinExistence type="predicted"/>
<dbReference type="PANTHER" id="PTHR46983:SF3">
    <property type="entry name" value="CHPADIPLOID STATE MAINTENANCE PROTEIN CHPA"/>
    <property type="match status" value="1"/>
</dbReference>
<dbReference type="Proteomes" id="UP000284842">
    <property type="component" value="Unassembled WGS sequence"/>
</dbReference>
<dbReference type="Pfam" id="PF04968">
    <property type="entry name" value="CHORD"/>
    <property type="match status" value="3"/>
</dbReference>
<keyword evidence="6" id="KW-1133">Transmembrane helix</keyword>
<dbReference type="InterPro" id="IPR008978">
    <property type="entry name" value="HSP20-like_chaperone"/>
</dbReference>
<evidence type="ECO:0008006" key="13">
    <source>
        <dbReference type="Google" id="ProtNLM"/>
    </source>
</evidence>
<dbReference type="SUPFAM" id="SSF103506">
    <property type="entry name" value="Mitochondrial carrier"/>
    <property type="match status" value="1"/>
</dbReference>
<dbReference type="InterPro" id="IPR007051">
    <property type="entry name" value="CHORD_dom"/>
</dbReference>
<evidence type="ECO:0000259" key="10">
    <source>
        <dbReference type="PROSITE" id="PS51401"/>
    </source>
</evidence>
<keyword evidence="7" id="KW-0472">Membrane</keyword>
<keyword evidence="4" id="KW-0677">Repeat</keyword>
<keyword evidence="2" id="KW-0812">Transmembrane</keyword>
<dbReference type="Gene3D" id="2.60.40.790">
    <property type="match status" value="1"/>
</dbReference>
<evidence type="ECO:0000256" key="1">
    <source>
        <dbReference type="ARBA" id="ARBA00004370"/>
    </source>
</evidence>
<evidence type="ECO:0000259" key="9">
    <source>
        <dbReference type="PROSITE" id="PS51203"/>
    </source>
</evidence>
<dbReference type="GO" id="GO:0046872">
    <property type="term" value="F:metal ion binding"/>
    <property type="evidence" value="ECO:0007669"/>
    <property type="project" value="UniProtKB-KW"/>
</dbReference>
<dbReference type="Pfam" id="PF04969">
    <property type="entry name" value="CS"/>
    <property type="match status" value="1"/>
</dbReference>
<dbReference type="OrthoDB" id="1898560at2759"/>
<feature type="region of interest" description="Disordered" evidence="8">
    <location>
        <begin position="258"/>
        <end position="282"/>
    </location>
</feature>
<evidence type="ECO:0000256" key="2">
    <source>
        <dbReference type="ARBA" id="ARBA00022692"/>
    </source>
</evidence>
<evidence type="ECO:0000256" key="4">
    <source>
        <dbReference type="ARBA" id="ARBA00022737"/>
    </source>
</evidence>